<dbReference type="AlphaFoldDB" id="A0A6G6WHL2"/>
<dbReference type="KEGG" id="nano:G5V58_19630"/>
<protein>
    <recommendedName>
        <fullName evidence="5">TPM domain-containing protein</fullName>
    </recommendedName>
</protein>
<name>A0A6G6WHL2_9ACTN</name>
<organism evidence="3 4">
    <name type="scientific">Nocardioides anomalus</name>
    <dbReference type="NCBI Taxonomy" id="2712223"/>
    <lineage>
        <taxon>Bacteria</taxon>
        <taxon>Bacillati</taxon>
        <taxon>Actinomycetota</taxon>
        <taxon>Actinomycetes</taxon>
        <taxon>Propionibacteriales</taxon>
        <taxon>Nocardioidaceae</taxon>
        <taxon>Nocardioides</taxon>
    </lineage>
</organism>
<evidence type="ECO:0000256" key="2">
    <source>
        <dbReference type="SAM" id="SignalP"/>
    </source>
</evidence>
<evidence type="ECO:0008006" key="5">
    <source>
        <dbReference type="Google" id="ProtNLM"/>
    </source>
</evidence>
<reference evidence="3 4" key="1">
    <citation type="submission" date="2020-02" db="EMBL/GenBank/DDBJ databases">
        <title>Full genome sequence of Nocardioides sp. R-3366.</title>
        <authorList>
            <person name="Im W.-T."/>
        </authorList>
    </citation>
    <scope>NUCLEOTIDE SEQUENCE [LARGE SCALE GENOMIC DNA]</scope>
    <source>
        <strain evidence="3 4">R-3366</strain>
    </source>
</reference>
<feature type="chain" id="PRO_5026014074" description="TPM domain-containing protein" evidence="2">
    <location>
        <begin position="24"/>
        <end position="354"/>
    </location>
</feature>
<keyword evidence="1" id="KW-0472">Membrane</keyword>
<accession>A0A6G6WHL2</accession>
<evidence type="ECO:0000313" key="4">
    <source>
        <dbReference type="Proteomes" id="UP000502996"/>
    </source>
</evidence>
<feature type="transmembrane region" description="Helical" evidence="1">
    <location>
        <begin position="169"/>
        <end position="190"/>
    </location>
</feature>
<feature type="signal peptide" evidence="2">
    <location>
        <begin position="1"/>
        <end position="23"/>
    </location>
</feature>
<keyword evidence="4" id="KW-1185">Reference proteome</keyword>
<evidence type="ECO:0000256" key="1">
    <source>
        <dbReference type="SAM" id="Phobius"/>
    </source>
</evidence>
<gene>
    <name evidence="3" type="ORF">G5V58_19630</name>
</gene>
<evidence type="ECO:0000313" key="3">
    <source>
        <dbReference type="EMBL" id="QIG44696.1"/>
    </source>
</evidence>
<proteinExistence type="predicted"/>
<keyword evidence="1" id="KW-1133">Transmembrane helix</keyword>
<keyword evidence="1" id="KW-0812">Transmembrane</keyword>
<dbReference type="RefSeq" id="WP_165236499.1">
    <property type="nucleotide sequence ID" value="NZ_CP049257.1"/>
</dbReference>
<keyword evidence="2" id="KW-0732">Signal</keyword>
<dbReference type="Proteomes" id="UP000502996">
    <property type="component" value="Chromosome"/>
</dbReference>
<sequence length="354" mass="36874">MSQMVLSVLGTLVAVLGPAPGHADPQQYVDDVVATWQGGQPVYLDPDSGAITESQAEALAGRIDGWRDDVFVAVLPAAAVRQGPGDDADEASDLLDELYVGMGQQDGVYLVSFSGAGTYAAGYGDAPGADDVGRIVAGQVRDHTLGQVDQTLNGTLDELGAPGGDGFPVVPVLVAALVVAALGAGGLLLWRRRRALPRRRASGESVAGPAAYAPSFPTYGDQTDTVQERAALAREDVTRLGEELDAADPPLSDPAVAAHVQAALDAYADASRRVDALTTDDELRALGQTTEYARWQLHTAQALLAGTPPPPRRLPCFVDPQHGPSVADVSWAPPGGTLRPVPVCRACYERLTAT</sequence>
<dbReference type="EMBL" id="CP049257">
    <property type="protein sequence ID" value="QIG44696.1"/>
    <property type="molecule type" value="Genomic_DNA"/>
</dbReference>